<evidence type="ECO:0000313" key="3">
    <source>
        <dbReference type="Proteomes" id="UP001305779"/>
    </source>
</evidence>
<comment type="caution">
    <text evidence="2">The sequence shown here is derived from an EMBL/GenBank/DDBJ whole genome shotgun (WGS) entry which is preliminary data.</text>
</comment>
<organism evidence="2 3">
    <name type="scientific">Zasmidium cellare</name>
    <name type="common">Wine cellar mold</name>
    <name type="synonym">Racodium cellare</name>
    <dbReference type="NCBI Taxonomy" id="395010"/>
    <lineage>
        <taxon>Eukaryota</taxon>
        <taxon>Fungi</taxon>
        <taxon>Dikarya</taxon>
        <taxon>Ascomycota</taxon>
        <taxon>Pezizomycotina</taxon>
        <taxon>Dothideomycetes</taxon>
        <taxon>Dothideomycetidae</taxon>
        <taxon>Mycosphaerellales</taxon>
        <taxon>Mycosphaerellaceae</taxon>
        <taxon>Zasmidium</taxon>
    </lineage>
</organism>
<feature type="region of interest" description="Disordered" evidence="1">
    <location>
        <begin position="27"/>
        <end position="46"/>
    </location>
</feature>
<feature type="compositionally biased region" description="Acidic residues" evidence="1">
    <location>
        <begin position="129"/>
        <end position="138"/>
    </location>
</feature>
<proteinExistence type="predicted"/>
<feature type="region of interest" description="Disordered" evidence="1">
    <location>
        <begin position="127"/>
        <end position="165"/>
    </location>
</feature>
<gene>
    <name evidence="2" type="ORF">PRZ48_002327</name>
</gene>
<protein>
    <submittedName>
        <fullName evidence="2">Uncharacterized protein</fullName>
    </submittedName>
</protein>
<evidence type="ECO:0000313" key="2">
    <source>
        <dbReference type="EMBL" id="KAK4508588.1"/>
    </source>
</evidence>
<dbReference type="EMBL" id="JAXOVC010000001">
    <property type="protein sequence ID" value="KAK4508588.1"/>
    <property type="molecule type" value="Genomic_DNA"/>
</dbReference>
<reference evidence="2 3" key="1">
    <citation type="journal article" date="2023" name="G3 (Bethesda)">
        <title>A chromosome-level genome assembly of Zasmidium syzygii isolated from banana leaves.</title>
        <authorList>
            <person name="van Westerhoven A.C."/>
            <person name="Mehrabi R."/>
            <person name="Talebi R."/>
            <person name="Steentjes M.B.F."/>
            <person name="Corcolon B."/>
            <person name="Chong P.A."/>
            <person name="Kema G.H.J."/>
            <person name="Seidl M.F."/>
        </authorList>
    </citation>
    <scope>NUCLEOTIDE SEQUENCE [LARGE SCALE GENOMIC DNA]</scope>
    <source>
        <strain evidence="2 3">P124</strain>
    </source>
</reference>
<keyword evidence="3" id="KW-1185">Reference proteome</keyword>
<feature type="compositionally biased region" description="Basic and acidic residues" evidence="1">
    <location>
        <begin position="140"/>
        <end position="154"/>
    </location>
</feature>
<evidence type="ECO:0000256" key="1">
    <source>
        <dbReference type="SAM" id="MobiDB-lite"/>
    </source>
</evidence>
<accession>A0ABR0F5W4</accession>
<dbReference type="Proteomes" id="UP001305779">
    <property type="component" value="Unassembled WGS sequence"/>
</dbReference>
<name>A0ABR0F5W4_ZASCE</name>
<sequence>MAPTDGRPPNAAPLSSWEKMIRDAIAPFTPDLPAGTDTKSEGAARPRPRLRKIGATDDELPHMENLKIIDENGIIFRRDTSRLWFQRGALAKIRSEQQFIMRGTTDDGGFCFIEKEGVQHGVLEHYEDSESDTEEPAAQEEAKEGEAEQSRTARQDSAAGPVPIDWNNPGIIDFTDVATRRACVKVIQDFFNRNRTLVPQFINWLH</sequence>